<dbReference type="OrthoDB" id="2111841at2759"/>
<sequence length="156" mass="17192">MQVLMLVHAISIRPPNTYAALLHTSGDIKSFFGVKTEKQEPQIDSPATPTKQVKEENKAASNETSTPPVKVEEYNANEETPKKQFKQFPAEFVPASSLLTTRPDDDDQHPPPSNSPNKRRRVSSPANASKKPTPSKLKPPGPKQSSLDFFFGKAPK</sequence>
<reference evidence="2" key="1">
    <citation type="submission" date="2023-04" db="EMBL/GenBank/DDBJ databases">
        <title>Phytophthora fragariaefolia NBRC 109709.</title>
        <authorList>
            <person name="Ichikawa N."/>
            <person name="Sato H."/>
            <person name="Tonouchi N."/>
        </authorList>
    </citation>
    <scope>NUCLEOTIDE SEQUENCE</scope>
    <source>
        <strain evidence="2">NBRC 109709</strain>
    </source>
</reference>
<proteinExistence type="predicted"/>
<evidence type="ECO:0000313" key="2">
    <source>
        <dbReference type="EMBL" id="GMF30270.1"/>
    </source>
</evidence>
<protein>
    <submittedName>
        <fullName evidence="2">Unnamed protein product</fullName>
    </submittedName>
</protein>
<name>A0A9W6UDP5_9STRA</name>
<dbReference type="Proteomes" id="UP001165121">
    <property type="component" value="Unassembled WGS sequence"/>
</dbReference>
<dbReference type="EMBL" id="BSXT01000571">
    <property type="protein sequence ID" value="GMF30270.1"/>
    <property type="molecule type" value="Genomic_DNA"/>
</dbReference>
<feature type="region of interest" description="Disordered" evidence="1">
    <location>
        <begin position="33"/>
        <end position="156"/>
    </location>
</feature>
<dbReference type="AlphaFoldDB" id="A0A9W6UDP5"/>
<evidence type="ECO:0000313" key="3">
    <source>
        <dbReference type="Proteomes" id="UP001165121"/>
    </source>
</evidence>
<organism evidence="2 3">
    <name type="scientific">Phytophthora fragariaefolia</name>
    <dbReference type="NCBI Taxonomy" id="1490495"/>
    <lineage>
        <taxon>Eukaryota</taxon>
        <taxon>Sar</taxon>
        <taxon>Stramenopiles</taxon>
        <taxon>Oomycota</taxon>
        <taxon>Peronosporomycetes</taxon>
        <taxon>Peronosporales</taxon>
        <taxon>Peronosporaceae</taxon>
        <taxon>Phytophthora</taxon>
    </lineage>
</organism>
<gene>
    <name evidence="2" type="ORF">Pfra01_000667000</name>
</gene>
<evidence type="ECO:0000256" key="1">
    <source>
        <dbReference type="SAM" id="MobiDB-lite"/>
    </source>
</evidence>
<keyword evidence="3" id="KW-1185">Reference proteome</keyword>
<accession>A0A9W6UDP5</accession>
<comment type="caution">
    <text evidence="2">The sequence shown here is derived from an EMBL/GenBank/DDBJ whole genome shotgun (WGS) entry which is preliminary data.</text>
</comment>